<dbReference type="EMBL" id="JANPWB010000012">
    <property type="protein sequence ID" value="KAJ1113939.1"/>
    <property type="molecule type" value="Genomic_DNA"/>
</dbReference>
<evidence type="ECO:0000313" key="2">
    <source>
        <dbReference type="Proteomes" id="UP001066276"/>
    </source>
</evidence>
<sequence>MDLRTVAACVMCQQVLYRQTDGAADWMCRAVALRTQHAQCTGWSAGQSARSARSLCAVALSARWQQGAVFMRCAQAARSTCLHCLRFARSVYDRLLASGLVHSTICIPFPQPLRAPCDNRSVSCWVVMHRDLPTEEGTFLDFLCSAILQEGALPGSGETPTRILQRCPAGGPSAAESQGRV</sequence>
<name>A0AAV7NEQ2_PLEWA</name>
<keyword evidence="2" id="KW-1185">Reference proteome</keyword>
<comment type="caution">
    <text evidence="1">The sequence shown here is derived from an EMBL/GenBank/DDBJ whole genome shotgun (WGS) entry which is preliminary data.</text>
</comment>
<protein>
    <submittedName>
        <fullName evidence="1">Uncharacterized protein</fullName>
    </submittedName>
</protein>
<organism evidence="1 2">
    <name type="scientific">Pleurodeles waltl</name>
    <name type="common">Iberian ribbed newt</name>
    <dbReference type="NCBI Taxonomy" id="8319"/>
    <lineage>
        <taxon>Eukaryota</taxon>
        <taxon>Metazoa</taxon>
        <taxon>Chordata</taxon>
        <taxon>Craniata</taxon>
        <taxon>Vertebrata</taxon>
        <taxon>Euteleostomi</taxon>
        <taxon>Amphibia</taxon>
        <taxon>Batrachia</taxon>
        <taxon>Caudata</taxon>
        <taxon>Salamandroidea</taxon>
        <taxon>Salamandridae</taxon>
        <taxon>Pleurodelinae</taxon>
        <taxon>Pleurodeles</taxon>
    </lineage>
</organism>
<dbReference type="Proteomes" id="UP001066276">
    <property type="component" value="Chromosome 8"/>
</dbReference>
<dbReference type="AlphaFoldDB" id="A0AAV7NEQ2"/>
<gene>
    <name evidence="1" type="ORF">NDU88_002179</name>
</gene>
<evidence type="ECO:0000313" key="1">
    <source>
        <dbReference type="EMBL" id="KAJ1113939.1"/>
    </source>
</evidence>
<reference evidence="1" key="1">
    <citation type="journal article" date="2022" name="bioRxiv">
        <title>Sequencing and chromosome-scale assembly of the giantPleurodeles waltlgenome.</title>
        <authorList>
            <person name="Brown T."/>
            <person name="Elewa A."/>
            <person name="Iarovenko S."/>
            <person name="Subramanian E."/>
            <person name="Araus A.J."/>
            <person name="Petzold A."/>
            <person name="Susuki M."/>
            <person name="Suzuki K.-i.T."/>
            <person name="Hayashi T."/>
            <person name="Toyoda A."/>
            <person name="Oliveira C."/>
            <person name="Osipova E."/>
            <person name="Leigh N.D."/>
            <person name="Simon A."/>
            <person name="Yun M.H."/>
        </authorList>
    </citation>
    <scope>NUCLEOTIDE SEQUENCE</scope>
    <source>
        <strain evidence="1">20211129_DDA</strain>
        <tissue evidence="1">Liver</tissue>
    </source>
</reference>
<accession>A0AAV7NEQ2</accession>
<proteinExistence type="predicted"/>